<comment type="caution">
    <text evidence="2">The sequence shown here is derived from an EMBL/GenBank/DDBJ whole genome shotgun (WGS) entry which is preliminary data.</text>
</comment>
<proteinExistence type="predicted"/>
<reference evidence="2 3" key="1">
    <citation type="journal article" date="2013" name="Genome Announc.">
        <title>Draft Genome Sequence of Rhodococcus ruber Strain BKS 20-38.</title>
        <authorList>
            <person name="Bala M."/>
            <person name="Kumar S."/>
            <person name="Raghava G.P."/>
            <person name="Mayilraj S."/>
        </authorList>
    </citation>
    <scope>NUCLEOTIDE SEQUENCE [LARGE SCALE GENOMIC DNA]</scope>
    <source>
        <strain evidence="2 3">BKS 20-38</strain>
    </source>
</reference>
<feature type="transmembrane region" description="Helical" evidence="1">
    <location>
        <begin position="72"/>
        <end position="90"/>
    </location>
</feature>
<dbReference type="Proteomes" id="UP000011731">
    <property type="component" value="Unassembled WGS sequence"/>
</dbReference>
<dbReference type="AlphaFoldDB" id="M3A179"/>
<keyword evidence="1" id="KW-0472">Membrane</keyword>
<keyword evidence="1" id="KW-1133">Transmembrane helix</keyword>
<name>M3A179_9NOCA</name>
<keyword evidence="3" id="KW-1185">Reference proteome</keyword>
<evidence type="ECO:0008006" key="4">
    <source>
        <dbReference type="Google" id="ProtNLM"/>
    </source>
</evidence>
<evidence type="ECO:0000256" key="1">
    <source>
        <dbReference type="SAM" id="Phobius"/>
    </source>
</evidence>
<gene>
    <name evidence="2" type="ORF">G352_03576</name>
</gene>
<protein>
    <recommendedName>
        <fullName evidence="4">DUF1109 domain-containing protein</fullName>
    </recommendedName>
</protein>
<keyword evidence="1" id="KW-0812">Transmembrane</keyword>
<sequence length="183" mass="20062">MVDICLLTATVLSLVVLLGLYYGWPAVGGDLDYEHQIFIATPAILLLGTAGVTWAFLRVLPLLRGTRSWSRWSAAVPAVVLGAILAVVLFPPRGFDDARPQLESIAQDVLTKPESNESGVAIEGLDISRIERHGGAVYFIEADDSFGTTHRWVYSPEGSPEGQRHFAVLEHLGGPWYEFERNS</sequence>
<evidence type="ECO:0000313" key="3">
    <source>
        <dbReference type="Proteomes" id="UP000011731"/>
    </source>
</evidence>
<dbReference type="RefSeq" id="WP_003934801.1">
    <property type="nucleotide sequence ID" value="NZ_AOEX01000017.1"/>
</dbReference>
<organism evidence="2 3">
    <name type="scientific">Rhodococcus ruber BKS 20-38</name>
    <dbReference type="NCBI Taxonomy" id="1278076"/>
    <lineage>
        <taxon>Bacteria</taxon>
        <taxon>Bacillati</taxon>
        <taxon>Actinomycetota</taxon>
        <taxon>Actinomycetes</taxon>
        <taxon>Mycobacteriales</taxon>
        <taxon>Nocardiaceae</taxon>
        <taxon>Rhodococcus</taxon>
    </lineage>
</organism>
<dbReference type="PATRIC" id="fig|1278076.4.peg.740"/>
<dbReference type="EMBL" id="AOEX01000017">
    <property type="protein sequence ID" value="EME66733.1"/>
    <property type="molecule type" value="Genomic_DNA"/>
</dbReference>
<accession>M3A179</accession>
<feature type="transmembrane region" description="Helical" evidence="1">
    <location>
        <begin position="38"/>
        <end position="60"/>
    </location>
</feature>
<evidence type="ECO:0000313" key="2">
    <source>
        <dbReference type="EMBL" id="EME66733.1"/>
    </source>
</evidence>